<evidence type="ECO:0000256" key="7">
    <source>
        <dbReference type="SAM" id="Phobius"/>
    </source>
</evidence>
<keyword evidence="10" id="KW-1185">Reference proteome</keyword>
<dbReference type="PANTHER" id="PTHR23513:SF6">
    <property type="entry name" value="MAJOR FACILITATOR SUPERFAMILY ASSOCIATED DOMAIN-CONTAINING PROTEIN"/>
    <property type="match status" value="1"/>
</dbReference>
<evidence type="ECO:0000256" key="2">
    <source>
        <dbReference type="ARBA" id="ARBA00022448"/>
    </source>
</evidence>
<sequence>MNRTQTSCLLSSYFLYECGRAMYFVLITWFLFQWTKDALYTGLFVSFGFLPGLLSNLIFGVIVDRYNRKFLALLAGGVSVLFLFLLWGAFFMNLIKPWVMIGTHMMLQTAGSLFRPSLQALVAEVFNKEALPRIFSLSSSSTIAGSLVGAGVGGLFSGWFAVETAMMIVIGLYAGAFLATALLSYERKERKSTGKSPSFWRELKQGFTYLNTHQMLYGLFVMMMLGQLTFHTTLGFLSVYTSAYLHQSSTIYGLLDATFSVGGITAGLLGTWWWMKCKNHLAIWSLLTVAVGLLLLAFAQQTLIAYVGVICVGIGTSLVRALLQSVQQIATEKEFHGRMASFRMLCNQTSVVITGPLFGYIAASYGANYVFLFLLIPIVLGTIWAVLQARNPVFIAITNQKTA</sequence>
<dbReference type="AlphaFoldDB" id="A0A1W6A0A7"/>
<feature type="transmembrane region" description="Helical" evidence="7">
    <location>
        <begin position="304"/>
        <end position="323"/>
    </location>
</feature>
<keyword evidence="6 7" id="KW-0472">Membrane</keyword>
<feature type="transmembrane region" description="Helical" evidence="7">
    <location>
        <begin position="70"/>
        <end position="91"/>
    </location>
</feature>
<evidence type="ECO:0000256" key="6">
    <source>
        <dbReference type="ARBA" id="ARBA00023136"/>
    </source>
</evidence>
<keyword evidence="3" id="KW-1003">Cell membrane</keyword>
<evidence type="ECO:0000313" key="9">
    <source>
        <dbReference type="EMBL" id="ARI78940.1"/>
    </source>
</evidence>
<feature type="transmembrane region" description="Helical" evidence="7">
    <location>
        <begin position="250"/>
        <end position="274"/>
    </location>
</feature>
<proteinExistence type="predicted"/>
<dbReference type="OrthoDB" id="2957917at2"/>
<dbReference type="CDD" id="cd06173">
    <property type="entry name" value="MFS_MefA_like"/>
    <property type="match status" value="1"/>
</dbReference>
<gene>
    <name evidence="9" type="ORF">HM131_19840</name>
</gene>
<feature type="transmembrane region" description="Helical" evidence="7">
    <location>
        <begin position="369"/>
        <end position="387"/>
    </location>
</feature>
<dbReference type="PANTHER" id="PTHR23513">
    <property type="entry name" value="INTEGRAL MEMBRANE EFFLUX PROTEIN-RELATED"/>
    <property type="match status" value="1"/>
</dbReference>
<dbReference type="Gene3D" id="1.20.1250.20">
    <property type="entry name" value="MFS general substrate transporter like domains"/>
    <property type="match status" value="1"/>
</dbReference>
<evidence type="ECO:0000313" key="10">
    <source>
        <dbReference type="Proteomes" id="UP000192527"/>
    </source>
</evidence>
<keyword evidence="5 7" id="KW-1133">Transmembrane helix</keyword>
<dbReference type="Proteomes" id="UP000192527">
    <property type="component" value="Chromosome"/>
</dbReference>
<protein>
    <submittedName>
        <fullName evidence="9">MFS transporter</fullName>
    </submittedName>
</protein>
<dbReference type="KEGG" id="hmn:HM131_19840"/>
<feature type="transmembrane region" description="Helical" evidence="7">
    <location>
        <begin position="344"/>
        <end position="363"/>
    </location>
</feature>
<dbReference type="SUPFAM" id="SSF103473">
    <property type="entry name" value="MFS general substrate transporter"/>
    <property type="match status" value="1"/>
</dbReference>
<dbReference type="InterPro" id="IPR011701">
    <property type="entry name" value="MFS"/>
</dbReference>
<feature type="domain" description="Major facilitator superfamily (MFS) profile" evidence="8">
    <location>
        <begin position="1"/>
        <end position="393"/>
    </location>
</feature>
<feature type="transmembrane region" description="Helical" evidence="7">
    <location>
        <begin position="165"/>
        <end position="185"/>
    </location>
</feature>
<keyword evidence="2" id="KW-0813">Transport</keyword>
<evidence type="ECO:0000256" key="4">
    <source>
        <dbReference type="ARBA" id="ARBA00022692"/>
    </source>
</evidence>
<dbReference type="InterPro" id="IPR036259">
    <property type="entry name" value="MFS_trans_sf"/>
</dbReference>
<organism evidence="9 10">
    <name type="scientific">Halobacillus mangrovi</name>
    <dbReference type="NCBI Taxonomy" id="402384"/>
    <lineage>
        <taxon>Bacteria</taxon>
        <taxon>Bacillati</taxon>
        <taxon>Bacillota</taxon>
        <taxon>Bacilli</taxon>
        <taxon>Bacillales</taxon>
        <taxon>Bacillaceae</taxon>
        <taxon>Halobacillus</taxon>
    </lineage>
</organism>
<feature type="transmembrane region" description="Helical" evidence="7">
    <location>
        <begin position="12"/>
        <end position="32"/>
    </location>
</feature>
<comment type="subcellular location">
    <subcellularLocation>
        <location evidence="1">Cell membrane</location>
        <topology evidence="1">Multi-pass membrane protein</topology>
    </subcellularLocation>
</comment>
<dbReference type="Pfam" id="PF07690">
    <property type="entry name" value="MFS_1"/>
    <property type="match status" value="1"/>
</dbReference>
<dbReference type="STRING" id="402384.HM131_19840"/>
<dbReference type="GO" id="GO:0022857">
    <property type="term" value="F:transmembrane transporter activity"/>
    <property type="evidence" value="ECO:0007669"/>
    <property type="project" value="InterPro"/>
</dbReference>
<dbReference type="GO" id="GO:0005886">
    <property type="term" value="C:plasma membrane"/>
    <property type="evidence" value="ECO:0007669"/>
    <property type="project" value="UniProtKB-SubCell"/>
</dbReference>
<dbReference type="EMBL" id="CP020772">
    <property type="protein sequence ID" value="ARI78940.1"/>
    <property type="molecule type" value="Genomic_DNA"/>
</dbReference>
<evidence type="ECO:0000256" key="3">
    <source>
        <dbReference type="ARBA" id="ARBA00022475"/>
    </source>
</evidence>
<evidence type="ECO:0000256" key="5">
    <source>
        <dbReference type="ARBA" id="ARBA00022989"/>
    </source>
</evidence>
<accession>A0A1W6A0A7</accession>
<name>A0A1W6A0A7_9BACI</name>
<reference evidence="9 10" key="1">
    <citation type="submission" date="2017-04" db="EMBL/GenBank/DDBJ databases">
        <title>The whole genome sequencing and assembly of Halobacillus mangrovi strain.</title>
        <authorList>
            <person name="Lee S.-J."/>
            <person name="Park M.-K."/>
            <person name="Kim J.-Y."/>
            <person name="Lee Y.-J."/>
            <person name="Yi H."/>
            <person name="Bahn Y.-S."/>
            <person name="Kim J.F."/>
            <person name="Lee D.-W."/>
        </authorList>
    </citation>
    <scope>NUCLEOTIDE SEQUENCE [LARGE SCALE GENOMIC DNA]</scope>
    <source>
        <strain evidence="9 10">KTB 131</strain>
    </source>
</reference>
<dbReference type="PROSITE" id="PS50850">
    <property type="entry name" value="MFS"/>
    <property type="match status" value="1"/>
</dbReference>
<dbReference type="RefSeq" id="WP_085031484.1">
    <property type="nucleotide sequence ID" value="NZ_CP020772.1"/>
</dbReference>
<evidence type="ECO:0000256" key="1">
    <source>
        <dbReference type="ARBA" id="ARBA00004651"/>
    </source>
</evidence>
<dbReference type="InterPro" id="IPR020846">
    <property type="entry name" value="MFS_dom"/>
</dbReference>
<feature type="transmembrane region" description="Helical" evidence="7">
    <location>
        <begin position="206"/>
        <end position="230"/>
    </location>
</feature>
<feature type="transmembrane region" description="Helical" evidence="7">
    <location>
        <begin position="281"/>
        <end position="298"/>
    </location>
</feature>
<keyword evidence="4 7" id="KW-0812">Transmembrane</keyword>
<feature type="transmembrane region" description="Helical" evidence="7">
    <location>
        <begin position="38"/>
        <end position="63"/>
    </location>
</feature>
<evidence type="ECO:0000259" key="8">
    <source>
        <dbReference type="PROSITE" id="PS50850"/>
    </source>
</evidence>